<sequence length="314" mass="34828">MASSGERPYTGADLTGYNAECPNGPGNRNSSRPRFTTNQPLFQFPRPPKLNTHRTGAVGTPSTVVNQRVETPVEDLLPPVNTFGTGHLEIIEVRVYVEDSPGSGTIKISFPDSEDEDWKIPFARITHGQALDAVNFNPEALGVPEDRRFKLFADNVFASSSPAKDEAVNPDSMPVSSLDPSELSKSVPEVSTDPAVEFLHGKPQTRDGFQVFLANRGRVVTNPEAVKDWQFAVDFTTDYDKLKSPMSHAKQFRPLSGLVQHGSPRHTSIEIIHKYGKVEEVAEVLKEVDEPQGSMELYKFLKNYKDTHRPLEVL</sequence>
<evidence type="ECO:0000313" key="3">
    <source>
        <dbReference type="Proteomes" id="UP001219525"/>
    </source>
</evidence>
<evidence type="ECO:0000313" key="2">
    <source>
        <dbReference type="EMBL" id="KAJ7190313.1"/>
    </source>
</evidence>
<reference evidence="2" key="1">
    <citation type="submission" date="2023-03" db="EMBL/GenBank/DDBJ databases">
        <title>Massive genome expansion in bonnet fungi (Mycena s.s.) driven by repeated elements and novel gene families across ecological guilds.</title>
        <authorList>
            <consortium name="Lawrence Berkeley National Laboratory"/>
            <person name="Harder C.B."/>
            <person name="Miyauchi S."/>
            <person name="Viragh M."/>
            <person name="Kuo A."/>
            <person name="Thoen E."/>
            <person name="Andreopoulos B."/>
            <person name="Lu D."/>
            <person name="Skrede I."/>
            <person name="Drula E."/>
            <person name="Henrissat B."/>
            <person name="Morin E."/>
            <person name="Kohler A."/>
            <person name="Barry K."/>
            <person name="LaButti K."/>
            <person name="Morin E."/>
            <person name="Salamov A."/>
            <person name="Lipzen A."/>
            <person name="Mereny Z."/>
            <person name="Hegedus B."/>
            <person name="Baldrian P."/>
            <person name="Stursova M."/>
            <person name="Weitz H."/>
            <person name="Taylor A."/>
            <person name="Grigoriev I.V."/>
            <person name="Nagy L.G."/>
            <person name="Martin F."/>
            <person name="Kauserud H."/>
        </authorList>
    </citation>
    <scope>NUCLEOTIDE SEQUENCE</scope>
    <source>
        <strain evidence="2">9144</strain>
    </source>
</reference>
<feature type="region of interest" description="Disordered" evidence="1">
    <location>
        <begin position="1"/>
        <end position="59"/>
    </location>
</feature>
<name>A0AAD6UM83_9AGAR</name>
<dbReference type="EMBL" id="JARJCW010000152">
    <property type="protein sequence ID" value="KAJ7190313.1"/>
    <property type="molecule type" value="Genomic_DNA"/>
</dbReference>
<proteinExistence type="predicted"/>
<gene>
    <name evidence="2" type="ORF">GGX14DRAFT_605996</name>
</gene>
<feature type="compositionally biased region" description="Polar residues" evidence="1">
    <location>
        <begin position="26"/>
        <end position="41"/>
    </location>
</feature>
<evidence type="ECO:0000256" key="1">
    <source>
        <dbReference type="SAM" id="MobiDB-lite"/>
    </source>
</evidence>
<organism evidence="2 3">
    <name type="scientific">Mycena pura</name>
    <dbReference type="NCBI Taxonomy" id="153505"/>
    <lineage>
        <taxon>Eukaryota</taxon>
        <taxon>Fungi</taxon>
        <taxon>Dikarya</taxon>
        <taxon>Basidiomycota</taxon>
        <taxon>Agaricomycotina</taxon>
        <taxon>Agaricomycetes</taxon>
        <taxon>Agaricomycetidae</taxon>
        <taxon>Agaricales</taxon>
        <taxon>Marasmiineae</taxon>
        <taxon>Mycenaceae</taxon>
        <taxon>Mycena</taxon>
    </lineage>
</organism>
<dbReference type="AlphaFoldDB" id="A0AAD6UM83"/>
<feature type="region of interest" description="Disordered" evidence="1">
    <location>
        <begin position="162"/>
        <end position="189"/>
    </location>
</feature>
<keyword evidence="3" id="KW-1185">Reference proteome</keyword>
<comment type="caution">
    <text evidence="2">The sequence shown here is derived from an EMBL/GenBank/DDBJ whole genome shotgun (WGS) entry which is preliminary data.</text>
</comment>
<dbReference type="Proteomes" id="UP001219525">
    <property type="component" value="Unassembled WGS sequence"/>
</dbReference>
<accession>A0AAD6UM83</accession>
<protein>
    <submittedName>
        <fullName evidence="2">Uncharacterized protein</fullName>
    </submittedName>
</protein>